<dbReference type="EMBL" id="PVWO01000133">
    <property type="protein sequence ID" value="PSB56306.1"/>
    <property type="molecule type" value="Genomic_DNA"/>
</dbReference>
<dbReference type="PANTHER" id="PTHR43308:SF5">
    <property type="entry name" value="S-LAYER PROTEIN _ PEPTIDOGLYCAN ENDO-BETA-N-ACETYLGLUCOSAMINIDASE"/>
    <property type="match status" value="1"/>
</dbReference>
<dbReference type="RefSeq" id="WP_106304831.1">
    <property type="nucleotide sequence ID" value="NZ_PVWO01000133.1"/>
</dbReference>
<gene>
    <name evidence="2" type="ORF">C7B77_12325</name>
</gene>
<dbReference type="Proteomes" id="UP000238937">
    <property type="component" value="Unassembled WGS sequence"/>
</dbReference>
<reference evidence="2 3" key="1">
    <citation type="submission" date="2018-03" db="EMBL/GenBank/DDBJ databases">
        <title>The ancient ancestry and fast evolution of plastids.</title>
        <authorList>
            <person name="Moore K.R."/>
            <person name="Magnabosco C."/>
            <person name="Momper L."/>
            <person name="Gold D.A."/>
            <person name="Bosak T."/>
            <person name="Fournier G.P."/>
        </authorList>
    </citation>
    <scope>NUCLEOTIDE SEQUENCE [LARGE SCALE GENOMIC DNA]</scope>
    <source>
        <strain evidence="2 3">CCALA 037</strain>
    </source>
</reference>
<evidence type="ECO:0000313" key="2">
    <source>
        <dbReference type="EMBL" id="PSB56306.1"/>
    </source>
</evidence>
<dbReference type="OrthoDB" id="9787225at2"/>
<comment type="caution">
    <text evidence="2">The sequence shown here is derived from an EMBL/GenBank/DDBJ whole genome shotgun (WGS) entry which is preliminary data.</text>
</comment>
<feature type="domain" description="SLH" evidence="1">
    <location>
        <begin position="199"/>
        <end position="269"/>
    </location>
</feature>
<evidence type="ECO:0000259" key="1">
    <source>
        <dbReference type="PROSITE" id="PS51272"/>
    </source>
</evidence>
<dbReference type="InterPro" id="IPR051465">
    <property type="entry name" value="Cell_Envelope_Struct_Comp"/>
</dbReference>
<feature type="domain" description="SLH" evidence="1">
    <location>
        <begin position="140"/>
        <end position="198"/>
    </location>
</feature>
<dbReference type="AlphaFoldDB" id="A0A2T1GFC3"/>
<evidence type="ECO:0000313" key="3">
    <source>
        <dbReference type="Proteomes" id="UP000238937"/>
    </source>
</evidence>
<dbReference type="Pfam" id="PF00395">
    <property type="entry name" value="SLH"/>
    <property type="match status" value="2"/>
</dbReference>
<proteinExistence type="predicted"/>
<feature type="domain" description="SLH" evidence="1">
    <location>
        <begin position="76"/>
        <end position="139"/>
    </location>
</feature>
<organism evidence="2 3">
    <name type="scientific">Chamaesiphon polymorphus CCALA 037</name>
    <dbReference type="NCBI Taxonomy" id="2107692"/>
    <lineage>
        <taxon>Bacteria</taxon>
        <taxon>Bacillati</taxon>
        <taxon>Cyanobacteriota</taxon>
        <taxon>Cyanophyceae</taxon>
        <taxon>Gomontiellales</taxon>
        <taxon>Chamaesiphonaceae</taxon>
        <taxon>Chamaesiphon</taxon>
    </lineage>
</organism>
<protein>
    <submittedName>
        <fullName evidence="2">S-layer protein</fullName>
    </submittedName>
</protein>
<sequence length="575" mass="59184">MTQNKQKSNFKRAQIARIASVMLGSVFTGVAIAMSPVLAVPTTSNHSSLNKVTASAPLAEAVKGNINATPATPATNQVAQASDVAGNWAEPFIRVLVEKDIIKGYPDGTFRPDQPITRAEFAALLNKAFDLQPIRAGRKFKDVPANYWAADVINKAYRSGFLAGYPGSFGPRQNLLRIQGLVALVNGSKLEPSGNLDLNSVFGDAAQVPSYGQNALIAATQRCIAVSVDFDSSQLPGGNFGPNTVATRADIAAYVHQVLVGSGRLPALDKASPANKFVASCPQGVYVTTITPGTPTAAVTADEAIAKLSIPGQVPELSGTTAVSTFPVGGLGTPTAFGANTGLFVGASYQNQTRPNIFGNPPNSGLPPFVPGTAKGPEAFAYSVGLGLGDSRNFLGLETVATTYSRNGAGSFDNGGISFKVHKLLGDNFAIAGGYENAITFGNNSGAAVNRDGGVNGGRTGYGVASVILNPDPNLGFFSNTTLSVGAGAGRFRTVGDIRAGRDTINVFGSIGTRLSPNFSLVADWNGQDLGIGLPISIPFGGGSSFQITPALVDLVNNETGGSRFAVSGGLGFSF</sequence>
<dbReference type="PROSITE" id="PS51272">
    <property type="entry name" value="SLH"/>
    <property type="match status" value="3"/>
</dbReference>
<keyword evidence="3" id="KW-1185">Reference proteome</keyword>
<dbReference type="PANTHER" id="PTHR43308">
    <property type="entry name" value="OUTER MEMBRANE PROTEIN ALPHA-RELATED"/>
    <property type="match status" value="1"/>
</dbReference>
<dbReference type="InterPro" id="IPR001119">
    <property type="entry name" value="SLH_dom"/>
</dbReference>
<accession>A0A2T1GFC3</accession>
<name>A0A2T1GFC3_9CYAN</name>